<dbReference type="EnsemblPlants" id="TuG1812G0700001130.01.T01">
    <property type="protein sequence ID" value="TuG1812G0700001130.01.T01.cds243049"/>
    <property type="gene ID" value="TuG1812G0700001130.01"/>
</dbReference>
<name>A0A8R7V0W6_TRIUA</name>
<reference evidence="2" key="3">
    <citation type="submission" date="2022-06" db="UniProtKB">
        <authorList>
            <consortium name="EnsemblPlants"/>
        </authorList>
    </citation>
    <scope>IDENTIFICATION</scope>
</reference>
<sequence length="102" mass="11135">MPCTGWLLPPLPRCHGAARSGRVRRRPVRRPGLPPRSHSKAGEGGVDRSHMGAKRDLKRSSPSSTKTGLRWMLGWSSGRWRGHGHDLLDLDSQSIGCGTSDS</sequence>
<dbReference type="EnsemblPlants" id="TuG1812S0001004900.01.T01">
    <property type="protein sequence ID" value="TuG1812S0001004900.01.T01.s_cds19758"/>
    <property type="gene ID" value="TuG1812S0001004900.01"/>
</dbReference>
<dbReference type="AlphaFoldDB" id="A0A8R7V0W6"/>
<organism evidence="2 3">
    <name type="scientific">Triticum urartu</name>
    <name type="common">Red wild einkorn</name>
    <name type="synonym">Crithodium urartu</name>
    <dbReference type="NCBI Taxonomy" id="4572"/>
    <lineage>
        <taxon>Eukaryota</taxon>
        <taxon>Viridiplantae</taxon>
        <taxon>Streptophyta</taxon>
        <taxon>Embryophyta</taxon>
        <taxon>Tracheophyta</taxon>
        <taxon>Spermatophyta</taxon>
        <taxon>Magnoliopsida</taxon>
        <taxon>Liliopsida</taxon>
        <taxon>Poales</taxon>
        <taxon>Poaceae</taxon>
        <taxon>BOP clade</taxon>
        <taxon>Pooideae</taxon>
        <taxon>Triticodae</taxon>
        <taxon>Triticeae</taxon>
        <taxon>Triticinae</taxon>
        <taxon>Triticum</taxon>
    </lineage>
</organism>
<evidence type="ECO:0000313" key="2">
    <source>
        <dbReference type="EnsemblPlants" id="TuG1812G0700001130.01.T01.cds243049"/>
    </source>
</evidence>
<proteinExistence type="predicted"/>
<evidence type="ECO:0000313" key="3">
    <source>
        <dbReference type="Proteomes" id="UP000015106"/>
    </source>
</evidence>
<reference evidence="2" key="2">
    <citation type="submission" date="2018-03" db="EMBL/GenBank/DDBJ databases">
        <title>The Triticum urartu genome reveals the dynamic nature of wheat genome evolution.</title>
        <authorList>
            <person name="Ling H."/>
            <person name="Ma B."/>
            <person name="Shi X."/>
            <person name="Liu H."/>
            <person name="Dong L."/>
            <person name="Sun H."/>
            <person name="Cao Y."/>
            <person name="Gao Q."/>
            <person name="Zheng S."/>
            <person name="Li Y."/>
            <person name="Yu Y."/>
            <person name="Du H."/>
            <person name="Qi M."/>
            <person name="Li Y."/>
            <person name="Yu H."/>
            <person name="Cui Y."/>
            <person name="Wang N."/>
            <person name="Chen C."/>
            <person name="Wu H."/>
            <person name="Zhao Y."/>
            <person name="Zhang J."/>
            <person name="Li Y."/>
            <person name="Zhou W."/>
            <person name="Zhang B."/>
            <person name="Hu W."/>
            <person name="Eijk M."/>
            <person name="Tang J."/>
            <person name="Witsenboer H."/>
            <person name="Zhao S."/>
            <person name="Li Z."/>
            <person name="Zhang A."/>
            <person name="Wang D."/>
            <person name="Liang C."/>
        </authorList>
    </citation>
    <scope>NUCLEOTIDE SEQUENCE [LARGE SCALE GENOMIC DNA]</scope>
    <source>
        <strain evidence="2">cv. G1812</strain>
    </source>
</reference>
<feature type="compositionally biased region" description="Basic and acidic residues" evidence="1">
    <location>
        <begin position="45"/>
        <end position="59"/>
    </location>
</feature>
<dbReference type="Gramene" id="TuG1812S0001004900.01.T01">
    <property type="protein sequence ID" value="TuG1812S0001004900.01.T01.s_cds19758"/>
    <property type="gene ID" value="TuG1812S0001004900.01"/>
</dbReference>
<keyword evidence="3" id="KW-1185">Reference proteome</keyword>
<accession>A0A8R7V0W6</accession>
<evidence type="ECO:0000256" key="1">
    <source>
        <dbReference type="SAM" id="MobiDB-lite"/>
    </source>
</evidence>
<protein>
    <submittedName>
        <fullName evidence="2">Uncharacterized protein</fullName>
    </submittedName>
</protein>
<dbReference type="Proteomes" id="UP000015106">
    <property type="component" value="Chromosome 7"/>
</dbReference>
<dbReference type="Gramene" id="TuG1812G0700001130.01.T01">
    <property type="protein sequence ID" value="TuG1812G0700001130.01.T01.cds243049"/>
    <property type="gene ID" value="TuG1812G0700001130.01"/>
</dbReference>
<feature type="region of interest" description="Disordered" evidence="1">
    <location>
        <begin position="14"/>
        <end position="68"/>
    </location>
</feature>
<reference evidence="3" key="1">
    <citation type="journal article" date="2013" name="Nature">
        <title>Draft genome of the wheat A-genome progenitor Triticum urartu.</title>
        <authorList>
            <person name="Ling H.Q."/>
            <person name="Zhao S."/>
            <person name="Liu D."/>
            <person name="Wang J."/>
            <person name="Sun H."/>
            <person name="Zhang C."/>
            <person name="Fan H."/>
            <person name="Li D."/>
            <person name="Dong L."/>
            <person name="Tao Y."/>
            <person name="Gao C."/>
            <person name="Wu H."/>
            <person name="Li Y."/>
            <person name="Cui Y."/>
            <person name="Guo X."/>
            <person name="Zheng S."/>
            <person name="Wang B."/>
            <person name="Yu K."/>
            <person name="Liang Q."/>
            <person name="Yang W."/>
            <person name="Lou X."/>
            <person name="Chen J."/>
            <person name="Feng M."/>
            <person name="Jian J."/>
            <person name="Zhang X."/>
            <person name="Luo G."/>
            <person name="Jiang Y."/>
            <person name="Liu J."/>
            <person name="Wang Z."/>
            <person name="Sha Y."/>
            <person name="Zhang B."/>
            <person name="Wu H."/>
            <person name="Tang D."/>
            <person name="Shen Q."/>
            <person name="Xue P."/>
            <person name="Zou S."/>
            <person name="Wang X."/>
            <person name="Liu X."/>
            <person name="Wang F."/>
            <person name="Yang Y."/>
            <person name="An X."/>
            <person name="Dong Z."/>
            <person name="Zhang K."/>
            <person name="Zhang X."/>
            <person name="Luo M.C."/>
            <person name="Dvorak J."/>
            <person name="Tong Y."/>
            <person name="Wang J."/>
            <person name="Yang H."/>
            <person name="Li Z."/>
            <person name="Wang D."/>
            <person name="Zhang A."/>
            <person name="Wang J."/>
        </authorList>
    </citation>
    <scope>NUCLEOTIDE SEQUENCE</scope>
    <source>
        <strain evidence="3">cv. G1812</strain>
    </source>
</reference>